<dbReference type="EMBL" id="JAFCJH010000015">
    <property type="protein sequence ID" value="MBR0796997.1"/>
    <property type="molecule type" value="Genomic_DNA"/>
</dbReference>
<reference evidence="2" key="1">
    <citation type="journal article" date="2021" name="ISME J.">
        <title>Evolutionary origin and ecological implication of a unique nif island in free-living Bradyrhizobium lineages.</title>
        <authorList>
            <person name="Tao J."/>
        </authorList>
    </citation>
    <scope>NUCLEOTIDE SEQUENCE [LARGE SCALE GENOMIC DNA]</scope>
    <source>
        <strain evidence="2">SZCCT0434</strain>
    </source>
</reference>
<dbReference type="PANTHER" id="PTHR35446:SF3">
    <property type="entry name" value="CMD DOMAIN-CONTAINING PROTEIN"/>
    <property type="match status" value="1"/>
</dbReference>
<proteinExistence type="predicted"/>
<keyword evidence="2" id="KW-1185">Reference proteome</keyword>
<dbReference type="Proteomes" id="UP001315278">
    <property type="component" value="Unassembled WGS sequence"/>
</dbReference>
<sequence length="182" mass="19247">MARFPVHTFDTAPEASKPSLKDVQARFGMIPNLAATMATSPVLIQSFIGIFDKVHGGSFTEPQIQTVLLTDAVTNGCAWAVALHSVLATQAGVDVADVAAMRGGRSPVDKGLGALSTLARTLIEKRGRLDEGDVERFLAAGFSKELLLETITIVAASTITNYVGSVTNPPLEEMLQAHAWNG</sequence>
<dbReference type="InterPro" id="IPR029032">
    <property type="entry name" value="AhpD-like"/>
</dbReference>
<protein>
    <submittedName>
        <fullName evidence="1">Carboxymuconolactone decarboxylase family protein</fullName>
    </submittedName>
</protein>
<gene>
    <name evidence="1" type="ORF">JQ615_16520</name>
</gene>
<accession>A0ABS5FJM9</accession>
<comment type="caution">
    <text evidence="1">The sequence shown here is derived from an EMBL/GenBank/DDBJ whole genome shotgun (WGS) entry which is preliminary data.</text>
</comment>
<evidence type="ECO:0000313" key="1">
    <source>
        <dbReference type="EMBL" id="MBR0796997.1"/>
    </source>
</evidence>
<evidence type="ECO:0000313" key="2">
    <source>
        <dbReference type="Proteomes" id="UP001315278"/>
    </source>
</evidence>
<dbReference type="Gene3D" id="1.20.1290.10">
    <property type="entry name" value="AhpD-like"/>
    <property type="match status" value="1"/>
</dbReference>
<dbReference type="PANTHER" id="PTHR35446">
    <property type="entry name" value="SI:CH211-175M2.5"/>
    <property type="match status" value="1"/>
</dbReference>
<name>A0ABS5FJM9_9BRAD</name>
<dbReference type="SUPFAM" id="SSF69118">
    <property type="entry name" value="AhpD-like"/>
    <property type="match status" value="1"/>
</dbReference>
<dbReference type="RefSeq" id="WP_212397783.1">
    <property type="nucleotide sequence ID" value="NZ_JAFCJH010000015.1"/>
</dbReference>
<organism evidence="1 2">
    <name type="scientific">Bradyrhizobium jicamae</name>
    <dbReference type="NCBI Taxonomy" id="280332"/>
    <lineage>
        <taxon>Bacteria</taxon>
        <taxon>Pseudomonadati</taxon>
        <taxon>Pseudomonadota</taxon>
        <taxon>Alphaproteobacteria</taxon>
        <taxon>Hyphomicrobiales</taxon>
        <taxon>Nitrobacteraceae</taxon>
        <taxon>Bradyrhizobium</taxon>
    </lineage>
</organism>